<keyword evidence="5 8" id="KW-0812">Transmembrane</keyword>
<evidence type="ECO:0000313" key="10">
    <source>
        <dbReference type="Proteomes" id="UP001196301"/>
    </source>
</evidence>
<feature type="transmembrane region" description="Helical" evidence="8">
    <location>
        <begin position="42"/>
        <end position="67"/>
    </location>
</feature>
<comment type="similarity">
    <text evidence="2">Belongs to the autoinducer-2 exporter (AI-2E) (TC 2.A.86) family.</text>
</comment>
<evidence type="ECO:0000256" key="6">
    <source>
        <dbReference type="ARBA" id="ARBA00022989"/>
    </source>
</evidence>
<organism evidence="9 10">
    <name type="scientific">Intestinibacter bartlettii</name>
    <dbReference type="NCBI Taxonomy" id="261299"/>
    <lineage>
        <taxon>Bacteria</taxon>
        <taxon>Bacillati</taxon>
        <taxon>Bacillota</taxon>
        <taxon>Clostridia</taxon>
        <taxon>Peptostreptococcales</taxon>
        <taxon>Peptostreptococcaceae</taxon>
        <taxon>Intestinibacter</taxon>
    </lineage>
</organism>
<gene>
    <name evidence="9" type="ORF">KQI20_11985</name>
</gene>
<dbReference type="Proteomes" id="UP001196301">
    <property type="component" value="Unassembled WGS sequence"/>
</dbReference>
<name>A0ABS6DZ90_9FIRM</name>
<dbReference type="PANTHER" id="PTHR21716">
    <property type="entry name" value="TRANSMEMBRANE PROTEIN"/>
    <property type="match status" value="1"/>
</dbReference>
<dbReference type="EMBL" id="JAHLOQ010000041">
    <property type="protein sequence ID" value="MBU5337162.1"/>
    <property type="molecule type" value="Genomic_DNA"/>
</dbReference>
<accession>A0ABS6DZ90</accession>
<evidence type="ECO:0000256" key="3">
    <source>
        <dbReference type="ARBA" id="ARBA00022448"/>
    </source>
</evidence>
<feature type="transmembrane region" description="Helical" evidence="8">
    <location>
        <begin position="173"/>
        <end position="200"/>
    </location>
</feature>
<evidence type="ECO:0000256" key="1">
    <source>
        <dbReference type="ARBA" id="ARBA00004651"/>
    </source>
</evidence>
<keyword evidence="3" id="KW-0813">Transport</keyword>
<dbReference type="RefSeq" id="WP_216571511.1">
    <property type="nucleotide sequence ID" value="NZ_JAHLOQ010000041.1"/>
</dbReference>
<dbReference type="InterPro" id="IPR002549">
    <property type="entry name" value="AI-2E-like"/>
</dbReference>
<evidence type="ECO:0000256" key="4">
    <source>
        <dbReference type="ARBA" id="ARBA00022475"/>
    </source>
</evidence>
<feature type="transmembrane region" description="Helical" evidence="8">
    <location>
        <begin position="248"/>
        <end position="272"/>
    </location>
</feature>
<sequence length="388" mass="43744">MKVNWNSKYNTISVYSLIVICVSILFYFLASQIGSFSAKIGYLISIMNPFIIGFVLAYLLNFILKFYEERVLVNLKSFNKIRQSRKRMIGILLTYLTFGVMIYLSIHFVVPQLTESVVGIVNQIPQYMENASVLTQDLIKNFEINDQLARFVNEKLTEISAKLIAFISEIAPLIANIIMTLLSSIWNIVLGLIISVYLLLDKEKFYALSKKIVNAMFSRKTADRIFELTHRSNNTFGKFISGKIIDSAIIGVLSFVLFSIAKMPYAVLISVIVGVTNIIPFFGPFIGAVPCFVLILFESPTKAFIFLVLIFIIQQIDGNIIGPKILGDSIGISAFWILFSILVAGELFGFIGMVIGVPLFAIIYSVIKENVEYRLKEKNLPTDTKDYM</sequence>
<comment type="subcellular location">
    <subcellularLocation>
        <location evidence="1">Cell membrane</location>
        <topology evidence="1">Multi-pass membrane protein</topology>
    </subcellularLocation>
</comment>
<feature type="transmembrane region" description="Helical" evidence="8">
    <location>
        <begin position="334"/>
        <end position="367"/>
    </location>
</feature>
<evidence type="ECO:0000256" key="2">
    <source>
        <dbReference type="ARBA" id="ARBA00009773"/>
    </source>
</evidence>
<keyword evidence="7 8" id="KW-0472">Membrane</keyword>
<evidence type="ECO:0000256" key="8">
    <source>
        <dbReference type="SAM" id="Phobius"/>
    </source>
</evidence>
<feature type="transmembrane region" description="Helical" evidence="8">
    <location>
        <begin position="88"/>
        <end position="110"/>
    </location>
</feature>
<reference evidence="9 10" key="1">
    <citation type="submission" date="2021-06" db="EMBL/GenBank/DDBJ databases">
        <authorList>
            <person name="Sun Q."/>
            <person name="Li D."/>
        </authorList>
    </citation>
    <scope>NUCLEOTIDE SEQUENCE [LARGE SCALE GENOMIC DNA]</scope>
    <source>
        <strain evidence="9 10">N19</strain>
    </source>
</reference>
<proteinExistence type="inferred from homology"/>
<evidence type="ECO:0000256" key="5">
    <source>
        <dbReference type="ARBA" id="ARBA00022692"/>
    </source>
</evidence>
<keyword evidence="10" id="KW-1185">Reference proteome</keyword>
<comment type="caution">
    <text evidence="9">The sequence shown here is derived from an EMBL/GenBank/DDBJ whole genome shotgun (WGS) entry which is preliminary data.</text>
</comment>
<evidence type="ECO:0000313" key="9">
    <source>
        <dbReference type="EMBL" id="MBU5337162.1"/>
    </source>
</evidence>
<keyword evidence="6 8" id="KW-1133">Transmembrane helix</keyword>
<evidence type="ECO:0000256" key="7">
    <source>
        <dbReference type="ARBA" id="ARBA00023136"/>
    </source>
</evidence>
<keyword evidence="4" id="KW-1003">Cell membrane</keyword>
<dbReference type="PANTHER" id="PTHR21716:SF53">
    <property type="entry name" value="PERMEASE PERM-RELATED"/>
    <property type="match status" value="1"/>
</dbReference>
<protein>
    <submittedName>
        <fullName evidence="9">AI-2E family transporter</fullName>
    </submittedName>
</protein>
<dbReference type="Pfam" id="PF01594">
    <property type="entry name" value="AI-2E_transport"/>
    <property type="match status" value="1"/>
</dbReference>
<feature type="transmembrane region" description="Helical" evidence="8">
    <location>
        <begin position="12"/>
        <end position="30"/>
    </location>
</feature>